<evidence type="ECO:0000313" key="6">
    <source>
        <dbReference type="EMBL" id="OKL42696.1"/>
    </source>
</evidence>
<dbReference type="PANTHER" id="PTHR30055">
    <property type="entry name" value="HTH-TYPE TRANSCRIPTIONAL REGULATOR RUTR"/>
    <property type="match status" value="1"/>
</dbReference>
<evidence type="ECO:0000256" key="3">
    <source>
        <dbReference type="ARBA" id="ARBA00023163"/>
    </source>
</evidence>
<dbReference type="Gene3D" id="1.10.357.10">
    <property type="entry name" value="Tetracycline Repressor, domain 2"/>
    <property type="match status" value="1"/>
</dbReference>
<name>A0A1U7JD64_9HYPH</name>
<dbReference type="PROSITE" id="PS50977">
    <property type="entry name" value="HTH_TETR_2"/>
    <property type="match status" value="1"/>
</dbReference>
<keyword evidence="2 4" id="KW-0238">DNA-binding</keyword>
<dbReference type="InterPro" id="IPR036271">
    <property type="entry name" value="Tet_transcr_reg_TetR-rel_C_sf"/>
</dbReference>
<comment type="caution">
    <text evidence="6">The sequence shown here is derived from an EMBL/GenBank/DDBJ whole genome shotgun (WGS) entry which is preliminary data.</text>
</comment>
<evidence type="ECO:0000256" key="1">
    <source>
        <dbReference type="ARBA" id="ARBA00023015"/>
    </source>
</evidence>
<dbReference type="InterPro" id="IPR009057">
    <property type="entry name" value="Homeodomain-like_sf"/>
</dbReference>
<dbReference type="Pfam" id="PF09209">
    <property type="entry name" value="CecR_C"/>
    <property type="match status" value="1"/>
</dbReference>
<dbReference type="Gene3D" id="1.10.10.60">
    <property type="entry name" value="Homeodomain-like"/>
    <property type="match status" value="1"/>
</dbReference>
<dbReference type="GO" id="GO:0000976">
    <property type="term" value="F:transcription cis-regulatory region binding"/>
    <property type="evidence" value="ECO:0007669"/>
    <property type="project" value="TreeGrafter"/>
</dbReference>
<dbReference type="SUPFAM" id="SSF46689">
    <property type="entry name" value="Homeodomain-like"/>
    <property type="match status" value="1"/>
</dbReference>
<dbReference type="SUPFAM" id="SSF48498">
    <property type="entry name" value="Tetracyclin repressor-like, C-terminal domain"/>
    <property type="match status" value="1"/>
</dbReference>
<keyword evidence="3" id="KW-0804">Transcription</keyword>
<accession>A0A1U7JD64</accession>
<dbReference type="EMBL" id="LVVZ01000041">
    <property type="protein sequence ID" value="OKL42696.1"/>
    <property type="molecule type" value="Genomic_DNA"/>
</dbReference>
<protein>
    <recommendedName>
        <fullName evidence="5">HTH tetR-type domain-containing protein</fullName>
    </recommendedName>
</protein>
<evidence type="ECO:0000313" key="7">
    <source>
        <dbReference type="Proteomes" id="UP000185783"/>
    </source>
</evidence>
<dbReference type="InterPro" id="IPR015292">
    <property type="entry name" value="Tscrpt_reg_YbiH_C"/>
</dbReference>
<reference evidence="6 7" key="1">
    <citation type="submission" date="2016-03" db="EMBL/GenBank/DDBJ databases">
        <title>Genome sequence of Nesiotobacter sp. nov., a moderately halophilic alphaproteobacterium isolated from the Yellow Sea, China.</title>
        <authorList>
            <person name="Zhang G."/>
            <person name="Zhang R."/>
        </authorList>
    </citation>
    <scope>NUCLEOTIDE SEQUENCE [LARGE SCALE GENOMIC DNA]</scope>
    <source>
        <strain evidence="6 7">WB1-6</strain>
    </source>
</reference>
<feature type="DNA-binding region" description="H-T-H motif" evidence="4">
    <location>
        <begin position="32"/>
        <end position="51"/>
    </location>
</feature>
<evidence type="ECO:0000256" key="2">
    <source>
        <dbReference type="ARBA" id="ARBA00023125"/>
    </source>
</evidence>
<dbReference type="PANTHER" id="PTHR30055:SF234">
    <property type="entry name" value="HTH-TYPE TRANSCRIPTIONAL REGULATOR BETI"/>
    <property type="match status" value="1"/>
</dbReference>
<keyword evidence="1" id="KW-0805">Transcription regulation</keyword>
<sequence length="220" mass="24673">MLNPRTASDRTKKALVEAAIAVFGEKGYAASSTREIAKEASANIAAISYHFGGKEGLRDACAVYVVGMMHRAWVSRLTQITESMPNLTPDQAAEQLETMIEVMASFVLLDNKARLIVRFMMRELATPSSAMDEIYTHVMAPAHSMACTLWATASGWDADEERTKLEVLSIVSQLFYFRMAQDVILRRLDWDRITEPEARKMIDTFKFNLRAAVTKAREEG</sequence>
<organism evidence="6 7">
    <name type="scientific">Pseudovibrio exalbescens</name>
    <dbReference type="NCBI Taxonomy" id="197461"/>
    <lineage>
        <taxon>Bacteria</taxon>
        <taxon>Pseudomonadati</taxon>
        <taxon>Pseudomonadota</taxon>
        <taxon>Alphaproteobacteria</taxon>
        <taxon>Hyphomicrobiales</taxon>
        <taxon>Stappiaceae</taxon>
        <taxon>Pseudovibrio</taxon>
    </lineage>
</organism>
<dbReference type="Proteomes" id="UP000185783">
    <property type="component" value="Unassembled WGS sequence"/>
</dbReference>
<dbReference type="AlphaFoldDB" id="A0A1U7JD64"/>
<dbReference type="PROSITE" id="PS01081">
    <property type="entry name" value="HTH_TETR_1"/>
    <property type="match status" value="1"/>
</dbReference>
<keyword evidence="7" id="KW-1185">Reference proteome</keyword>
<dbReference type="InterPro" id="IPR050109">
    <property type="entry name" value="HTH-type_TetR-like_transc_reg"/>
</dbReference>
<evidence type="ECO:0000256" key="4">
    <source>
        <dbReference type="PROSITE-ProRule" id="PRU00335"/>
    </source>
</evidence>
<dbReference type="Pfam" id="PF00440">
    <property type="entry name" value="TetR_N"/>
    <property type="match status" value="1"/>
</dbReference>
<feature type="domain" description="HTH tetR-type" evidence="5">
    <location>
        <begin position="9"/>
        <end position="69"/>
    </location>
</feature>
<dbReference type="InterPro" id="IPR001647">
    <property type="entry name" value="HTH_TetR"/>
</dbReference>
<proteinExistence type="predicted"/>
<dbReference type="InterPro" id="IPR023772">
    <property type="entry name" value="DNA-bd_HTH_TetR-type_CS"/>
</dbReference>
<dbReference type="PRINTS" id="PR00455">
    <property type="entry name" value="HTHTETR"/>
</dbReference>
<dbReference type="STRING" id="197461.A3843_17105"/>
<dbReference type="GO" id="GO:0003700">
    <property type="term" value="F:DNA-binding transcription factor activity"/>
    <property type="evidence" value="ECO:0007669"/>
    <property type="project" value="TreeGrafter"/>
</dbReference>
<gene>
    <name evidence="6" type="ORF">A3843_17105</name>
</gene>
<evidence type="ECO:0000259" key="5">
    <source>
        <dbReference type="PROSITE" id="PS50977"/>
    </source>
</evidence>